<dbReference type="InterPro" id="IPR035093">
    <property type="entry name" value="RelE/ParE_toxin_dom_sf"/>
</dbReference>
<dbReference type="RefSeq" id="WP_264139368.1">
    <property type="nucleotide sequence ID" value="NZ_JAOYOD010000001.1"/>
</dbReference>
<gene>
    <name evidence="2" type="ORF">N7U62_17575</name>
</gene>
<keyword evidence="3" id="KW-1185">Reference proteome</keyword>
<dbReference type="EMBL" id="JAOYOD010000001">
    <property type="protein sequence ID" value="MCV9388499.1"/>
    <property type="molecule type" value="Genomic_DNA"/>
</dbReference>
<dbReference type="Proteomes" id="UP001300692">
    <property type="component" value="Unassembled WGS sequence"/>
</dbReference>
<dbReference type="Pfam" id="PF05016">
    <property type="entry name" value="ParE_toxin"/>
    <property type="match status" value="1"/>
</dbReference>
<dbReference type="InterPro" id="IPR007712">
    <property type="entry name" value="RelE/ParE_toxin"/>
</dbReference>
<sequence length="98" mass="11809">MSKTVEWTIRAKKSLDYYCSLISEDSPQNARKVRQEIIKATKQLSSNPYMYQIDEYYPDNSGNIRRFFRWSYRVVYHIQTHKVVILEVYHTSRKPSIN</sequence>
<accession>A0ABT3CY25</accession>
<evidence type="ECO:0000313" key="3">
    <source>
        <dbReference type="Proteomes" id="UP001300692"/>
    </source>
</evidence>
<dbReference type="Gene3D" id="3.30.2310.20">
    <property type="entry name" value="RelE-like"/>
    <property type="match status" value="1"/>
</dbReference>
<evidence type="ECO:0000256" key="1">
    <source>
        <dbReference type="ARBA" id="ARBA00022649"/>
    </source>
</evidence>
<organism evidence="2 3">
    <name type="scientific">Reichenbachiella ulvae</name>
    <dbReference type="NCBI Taxonomy" id="2980104"/>
    <lineage>
        <taxon>Bacteria</taxon>
        <taxon>Pseudomonadati</taxon>
        <taxon>Bacteroidota</taxon>
        <taxon>Cytophagia</taxon>
        <taxon>Cytophagales</taxon>
        <taxon>Reichenbachiellaceae</taxon>
        <taxon>Reichenbachiella</taxon>
    </lineage>
</organism>
<dbReference type="SUPFAM" id="SSF143011">
    <property type="entry name" value="RelE-like"/>
    <property type="match status" value="1"/>
</dbReference>
<reference evidence="2 3" key="1">
    <citation type="submission" date="2022-10" db="EMBL/GenBank/DDBJ databases">
        <title>Comparative genomics and taxonomic characterization of three novel marine species of genus Reichenbachiella exhibiting antioxidant and polysaccharide degradation activities.</title>
        <authorList>
            <person name="Muhammad N."/>
            <person name="Lee Y.-J."/>
            <person name="Ko J."/>
            <person name="Kim S.-G."/>
        </authorList>
    </citation>
    <scope>NUCLEOTIDE SEQUENCE [LARGE SCALE GENOMIC DNA]</scope>
    <source>
        <strain evidence="2 3">ABR2-5</strain>
    </source>
</reference>
<name>A0ABT3CY25_9BACT</name>
<comment type="caution">
    <text evidence="2">The sequence shown here is derived from an EMBL/GenBank/DDBJ whole genome shotgun (WGS) entry which is preliminary data.</text>
</comment>
<keyword evidence="1" id="KW-1277">Toxin-antitoxin system</keyword>
<proteinExistence type="predicted"/>
<evidence type="ECO:0000313" key="2">
    <source>
        <dbReference type="EMBL" id="MCV9388499.1"/>
    </source>
</evidence>
<protein>
    <submittedName>
        <fullName evidence="2">Type II toxin-antitoxin system RelE/ParE family toxin</fullName>
    </submittedName>
</protein>